<dbReference type="EMBL" id="MG459987">
    <property type="protein sequence ID" value="ATW61924.1"/>
    <property type="molecule type" value="Genomic_DNA"/>
</dbReference>
<evidence type="ECO:0000313" key="2">
    <source>
        <dbReference type="EMBL" id="ATW61924.1"/>
    </source>
</evidence>
<feature type="transmembrane region" description="Helical" evidence="1">
    <location>
        <begin position="79"/>
        <end position="108"/>
    </location>
</feature>
<feature type="transmembrane region" description="Helical" evidence="1">
    <location>
        <begin position="40"/>
        <end position="67"/>
    </location>
</feature>
<gene>
    <name evidence="2" type="ORF">CPT_Sugarland_110</name>
</gene>
<keyword evidence="1" id="KW-1133">Transmembrane helix</keyword>
<sequence length="164" mass="18792">MLNIKRKGFFYKWLNFSSASFTYRLNDNRVTLCSLFWHSVWYFLLQIGVTAIAVLFSLGMGSILSTFLGLTFELGITPWYMLVGLSLAGLSTIVAILLAIAGIGWACAKIGDRIQEWNASKSFERAQKEYNARDEELRFGNIYQKMRIYKKDKLCPLIRVDHGE</sequence>
<dbReference type="OrthoDB" id="32061at10239"/>
<keyword evidence="1" id="KW-0812">Transmembrane</keyword>
<keyword evidence="1" id="KW-0472">Membrane</keyword>
<protein>
    <submittedName>
        <fullName evidence="2">Uncharacterized protein</fullName>
    </submittedName>
</protein>
<keyword evidence="3" id="KW-1185">Reference proteome</keyword>
<proteinExistence type="predicted"/>
<organism evidence="2 3">
    <name type="scientific">Klebsiella phage Sugarland</name>
    <dbReference type="NCBI Taxonomy" id="2053603"/>
    <lineage>
        <taxon>Viruses</taxon>
        <taxon>Duplodnaviria</taxon>
        <taxon>Heunggongvirae</taxon>
        <taxon>Uroviricota</taxon>
        <taxon>Caudoviricetes</taxon>
        <taxon>Demerecviridae</taxon>
        <taxon>Sugarlandvirus</taxon>
        <taxon>Sugarlandvirus sugarland</taxon>
    </lineage>
</organism>
<evidence type="ECO:0000313" key="3">
    <source>
        <dbReference type="Proteomes" id="UP000241037"/>
    </source>
</evidence>
<accession>A0A2H4PH23</accession>
<reference evidence="2 3" key="1">
    <citation type="journal article" date="2018" name="Microbiol. Resour. Announc.">
        <title>Complete Genome Sequence of Klebsiella pneumoniae Siphophage Sugarland.</title>
        <authorList>
            <person name="Erickson S.G."/>
            <person name="Lessor L."/>
            <person name="O'Leary C.J."/>
            <person name="Gill J.J."/>
            <person name="Liu M."/>
        </authorList>
    </citation>
    <scope>NUCLEOTIDE SEQUENCE [LARGE SCALE GENOMIC DNA]</scope>
</reference>
<dbReference type="Proteomes" id="UP000241037">
    <property type="component" value="Segment"/>
</dbReference>
<name>A0A2H4PH23_9CAUD</name>
<evidence type="ECO:0000256" key="1">
    <source>
        <dbReference type="SAM" id="Phobius"/>
    </source>
</evidence>